<dbReference type="OrthoDB" id="8563752at2"/>
<name>A0A1G8HX15_9RHOO</name>
<keyword evidence="3" id="KW-1185">Reference proteome</keyword>
<keyword evidence="1" id="KW-0472">Membrane</keyword>
<gene>
    <name evidence="2" type="ORF">SAMN05660652_02870</name>
</gene>
<dbReference type="AlphaFoldDB" id="A0A1G8HX15"/>
<evidence type="ECO:0000313" key="2">
    <source>
        <dbReference type="EMBL" id="SDI11255.1"/>
    </source>
</evidence>
<sequence>MSSAKPPAPPNEKPERRDPPLRRWLNVACRSLHVVGIILLGAALLAGTSTRSGALLTAASGLGMLALDTWRKPAHLLEVSGLGVLAKLPFVALAALIPSASLGLFWSIVVVSMVLSHAPAAFRHRRLFMRH</sequence>
<evidence type="ECO:0000256" key="1">
    <source>
        <dbReference type="SAM" id="Phobius"/>
    </source>
</evidence>
<dbReference type="EMBL" id="FNCY01000013">
    <property type="protein sequence ID" value="SDI11255.1"/>
    <property type="molecule type" value="Genomic_DNA"/>
</dbReference>
<accession>A0A1G8HX15</accession>
<feature type="transmembrane region" description="Helical" evidence="1">
    <location>
        <begin position="24"/>
        <end position="46"/>
    </location>
</feature>
<dbReference type="RefSeq" id="WP_091938592.1">
    <property type="nucleotide sequence ID" value="NZ_FNCY01000013.1"/>
</dbReference>
<evidence type="ECO:0000313" key="3">
    <source>
        <dbReference type="Proteomes" id="UP000198607"/>
    </source>
</evidence>
<keyword evidence="1" id="KW-1133">Transmembrane helix</keyword>
<reference evidence="2 3" key="1">
    <citation type="submission" date="2016-10" db="EMBL/GenBank/DDBJ databases">
        <authorList>
            <person name="de Groot N.N."/>
        </authorList>
    </citation>
    <scope>NUCLEOTIDE SEQUENCE [LARGE SCALE GENOMIC DNA]</scope>
    <source>
        <strain evidence="2 3">DSM 5885</strain>
    </source>
</reference>
<dbReference type="Proteomes" id="UP000198607">
    <property type="component" value="Unassembled WGS sequence"/>
</dbReference>
<protein>
    <submittedName>
        <fullName evidence="2">Uncharacterized protein</fullName>
    </submittedName>
</protein>
<proteinExistence type="predicted"/>
<keyword evidence="1" id="KW-0812">Transmembrane</keyword>
<dbReference type="STRING" id="83767.SAMN05660652_02870"/>
<organism evidence="2 3">
    <name type="scientific">Propionivibrio dicarboxylicus</name>
    <dbReference type="NCBI Taxonomy" id="83767"/>
    <lineage>
        <taxon>Bacteria</taxon>
        <taxon>Pseudomonadati</taxon>
        <taxon>Pseudomonadota</taxon>
        <taxon>Betaproteobacteria</taxon>
        <taxon>Rhodocyclales</taxon>
        <taxon>Rhodocyclaceae</taxon>
        <taxon>Propionivibrio</taxon>
    </lineage>
</organism>